<gene>
    <name evidence="2" type="ORF">BOTBODRAFT_182988</name>
</gene>
<evidence type="ECO:0000256" key="1">
    <source>
        <dbReference type="SAM" id="MobiDB-lite"/>
    </source>
</evidence>
<dbReference type="InParanoid" id="A0A067NC75"/>
<proteinExistence type="predicted"/>
<protein>
    <submittedName>
        <fullName evidence="2">Uncharacterized protein</fullName>
    </submittedName>
</protein>
<keyword evidence="3" id="KW-1185">Reference proteome</keyword>
<evidence type="ECO:0000313" key="2">
    <source>
        <dbReference type="EMBL" id="KDQ21727.1"/>
    </source>
</evidence>
<feature type="region of interest" description="Disordered" evidence="1">
    <location>
        <begin position="198"/>
        <end position="218"/>
    </location>
</feature>
<organism evidence="2 3">
    <name type="scientific">Botryobasidium botryosum (strain FD-172 SS1)</name>
    <dbReference type="NCBI Taxonomy" id="930990"/>
    <lineage>
        <taxon>Eukaryota</taxon>
        <taxon>Fungi</taxon>
        <taxon>Dikarya</taxon>
        <taxon>Basidiomycota</taxon>
        <taxon>Agaricomycotina</taxon>
        <taxon>Agaricomycetes</taxon>
        <taxon>Cantharellales</taxon>
        <taxon>Botryobasidiaceae</taxon>
        <taxon>Botryobasidium</taxon>
    </lineage>
</organism>
<reference evidence="3" key="1">
    <citation type="journal article" date="2014" name="Proc. Natl. Acad. Sci. U.S.A.">
        <title>Extensive sampling of basidiomycete genomes demonstrates inadequacy of the white-rot/brown-rot paradigm for wood decay fungi.</title>
        <authorList>
            <person name="Riley R."/>
            <person name="Salamov A.A."/>
            <person name="Brown D.W."/>
            <person name="Nagy L.G."/>
            <person name="Floudas D."/>
            <person name="Held B.W."/>
            <person name="Levasseur A."/>
            <person name="Lombard V."/>
            <person name="Morin E."/>
            <person name="Otillar R."/>
            <person name="Lindquist E.A."/>
            <person name="Sun H."/>
            <person name="LaButti K.M."/>
            <person name="Schmutz J."/>
            <person name="Jabbour D."/>
            <person name="Luo H."/>
            <person name="Baker S.E."/>
            <person name="Pisabarro A.G."/>
            <person name="Walton J.D."/>
            <person name="Blanchette R.A."/>
            <person name="Henrissat B."/>
            <person name="Martin F."/>
            <person name="Cullen D."/>
            <person name="Hibbett D.S."/>
            <person name="Grigoriev I.V."/>
        </authorList>
    </citation>
    <scope>NUCLEOTIDE SEQUENCE [LARGE SCALE GENOMIC DNA]</scope>
    <source>
        <strain evidence="3">FD-172 SS1</strain>
    </source>
</reference>
<dbReference type="HOGENOM" id="CLU_771565_0_0_1"/>
<sequence length="359" mass="39173">MAPHACSRSPHKLPAARRPSIDILFPSRELFRSAIAKTRTLFTQDPPKATTLSISAYVGNGGTLSVNVSNLPPASSRINATPFRNDYAPLRLTTLLSTFYDQAMDPFAADSTAPSVYFTYDDDLPGESTENSYERLIFAYYDEIARVDFTGRSASSSPLRDTTAHHDSIGNAAWEEDICRHSDSEDSDLFNFSPCASPSKPNMSARLPPKGPRSTYGALFGIQDSAEGAQGSPRGQCQNESYSSLCYLAGPSQPMDLSLLASCSSSPTPSLETLFNSSKDSSFDSPCSSLGLPSPVTPRITLPSIDEIGSDWAFFSPQKEPLDDEYDWKHKSLVHVDGELFEMVAPVEYSDAWWLGIDT</sequence>
<evidence type="ECO:0000313" key="3">
    <source>
        <dbReference type="Proteomes" id="UP000027195"/>
    </source>
</evidence>
<accession>A0A067NC75</accession>
<dbReference type="EMBL" id="KL198016">
    <property type="protein sequence ID" value="KDQ21727.1"/>
    <property type="molecule type" value="Genomic_DNA"/>
</dbReference>
<name>A0A067NC75_BOTB1</name>
<dbReference type="AlphaFoldDB" id="A0A067NC75"/>
<dbReference type="Proteomes" id="UP000027195">
    <property type="component" value="Unassembled WGS sequence"/>
</dbReference>